<feature type="domain" description="L-proline 3-hydroxylase C-terminal" evidence="2">
    <location>
        <begin position="221"/>
        <end position="295"/>
    </location>
</feature>
<dbReference type="Pfam" id="PF05118">
    <property type="entry name" value="Asp_Arg_Hydrox"/>
    <property type="match status" value="1"/>
</dbReference>
<gene>
    <name evidence="3" type="ORF">FXF68_01095</name>
</gene>
<evidence type="ECO:0000259" key="1">
    <source>
        <dbReference type="Pfam" id="PF05118"/>
    </source>
</evidence>
<evidence type="ECO:0000313" key="3">
    <source>
        <dbReference type="EMBL" id="TYK52415.1"/>
    </source>
</evidence>
<dbReference type="InterPro" id="IPR027443">
    <property type="entry name" value="IPNS-like_sf"/>
</dbReference>
<dbReference type="InterPro" id="IPR008035">
    <property type="entry name" value="Pro_3_hydrox_C"/>
</dbReference>
<keyword evidence="4" id="KW-1185">Reference proteome</keyword>
<dbReference type="AlphaFoldDB" id="A0A5D3FZ03"/>
<feature type="domain" description="Aspartyl/asparaginy/proline hydroxylase" evidence="1">
    <location>
        <begin position="52"/>
        <end position="202"/>
    </location>
</feature>
<accession>A0A5D3FZ03</accession>
<name>A0A5D3FZ03_9ACTN</name>
<dbReference type="GO" id="GO:0016706">
    <property type="term" value="F:2-oxoglutarate-dependent dioxygenase activity"/>
    <property type="evidence" value="ECO:0007669"/>
    <property type="project" value="InterPro"/>
</dbReference>
<evidence type="ECO:0000313" key="4">
    <source>
        <dbReference type="Proteomes" id="UP000323505"/>
    </source>
</evidence>
<evidence type="ECO:0000259" key="2">
    <source>
        <dbReference type="Pfam" id="PF05373"/>
    </source>
</evidence>
<dbReference type="Gene3D" id="1.10.1720.10">
    <property type="entry name" value="L-proline 3-hydroxylase, C-terminal domain"/>
    <property type="match status" value="1"/>
</dbReference>
<dbReference type="InterPro" id="IPR037037">
    <property type="entry name" value="Pro_3_hydrox_C_sf"/>
</dbReference>
<dbReference type="Proteomes" id="UP000323505">
    <property type="component" value="Unassembled WGS sequence"/>
</dbReference>
<organism evidence="3 4">
    <name type="scientific">Actinomadura decatromicini</name>
    <dbReference type="NCBI Taxonomy" id="2604572"/>
    <lineage>
        <taxon>Bacteria</taxon>
        <taxon>Bacillati</taxon>
        <taxon>Actinomycetota</taxon>
        <taxon>Actinomycetes</taxon>
        <taxon>Streptosporangiales</taxon>
        <taxon>Thermomonosporaceae</taxon>
        <taxon>Actinomadura</taxon>
    </lineage>
</organism>
<comment type="caution">
    <text evidence="3">The sequence shown here is derived from an EMBL/GenBank/DDBJ whole genome shotgun (WGS) entry which is preliminary data.</text>
</comment>
<dbReference type="EMBL" id="VSRQ01000001">
    <property type="protein sequence ID" value="TYK52415.1"/>
    <property type="molecule type" value="Genomic_DNA"/>
</dbReference>
<dbReference type="SUPFAM" id="SSF51197">
    <property type="entry name" value="Clavaminate synthase-like"/>
    <property type="match status" value="1"/>
</dbReference>
<proteinExistence type="predicted"/>
<reference evidence="3 4" key="1">
    <citation type="submission" date="2019-08" db="EMBL/GenBank/DDBJ databases">
        <title>Actinomadura sp. nov. CYP1-5 isolated from mountain soil.</title>
        <authorList>
            <person name="Songsumanus A."/>
            <person name="Kuncharoen N."/>
            <person name="Kudo T."/>
            <person name="Yuki M."/>
            <person name="Igarashi Y."/>
            <person name="Tanasupawat S."/>
        </authorList>
    </citation>
    <scope>NUCLEOTIDE SEQUENCE [LARGE SCALE GENOMIC DNA]</scope>
    <source>
        <strain evidence="3 4">CYP1-5</strain>
    </source>
</reference>
<dbReference type="InterPro" id="IPR007803">
    <property type="entry name" value="Asp/Arg/Pro-Hydrxlase"/>
</dbReference>
<dbReference type="Gene3D" id="2.60.120.330">
    <property type="entry name" value="B-lactam Antibiotic, Isopenicillin N Synthase, Chain"/>
    <property type="match status" value="1"/>
</dbReference>
<sequence>MYQPHTSATEHVVWRVDREGMTMRTQMLGRISIDRSRVQDELELGRDFHYAEQYPEFQSGQPWKTCMIWSCGGEVGDGVIAHYDTSLPAQPTVYGKRLPYLRQLIEESVVVEHLRFARLVVMTDAVLLPHRDFLEFTDKPTAARAAHRLHVPLTTDETCLFMEDGTVYRMFPGELWSLDVSRMHSAAVLSDIRRVHLIMDFADLPDDALLRIERNPVQGIPEPNLVHRPKLTDEQRTAIRALAGVVDLENLNEVFGIVIRKSYRADGGERFAWDAMSEIARDAEDPAVGARIEELYKVCALERNE</sequence>
<protein>
    <submittedName>
        <fullName evidence="3">Aspartyl beta-hydroxylase</fullName>
    </submittedName>
</protein>
<dbReference type="Pfam" id="PF05373">
    <property type="entry name" value="Pro_3_hydrox_C"/>
    <property type="match status" value="1"/>
</dbReference>